<dbReference type="EMBL" id="FP929105">
    <property type="protein sequence ID" value="CBX93161.1"/>
    <property type="molecule type" value="Genomic_DNA"/>
</dbReference>
<dbReference type="AlphaFoldDB" id="E4ZPD6"/>
<dbReference type="Proteomes" id="UP000002668">
    <property type="component" value="Genome"/>
</dbReference>
<protein>
    <submittedName>
        <fullName evidence="1">Predicted protein</fullName>
    </submittedName>
</protein>
<dbReference type="HOGENOM" id="CLU_1768431_0_0_1"/>
<gene>
    <name evidence="1" type="ORF">LEMA_P040620.1</name>
</gene>
<name>E4ZPD6_LEPMJ</name>
<evidence type="ECO:0000313" key="2">
    <source>
        <dbReference type="Proteomes" id="UP000002668"/>
    </source>
</evidence>
<accession>E4ZPD6</accession>
<organism evidence="2">
    <name type="scientific">Leptosphaeria maculans (strain JN3 / isolate v23.1.3 / race Av1-4-5-6-7-8)</name>
    <name type="common">Blackleg fungus</name>
    <name type="synonym">Phoma lingam</name>
    <dbReference type="NCBI Taxonomy" id="985895"/>
    <lineage>
        <taxon>Eukaryota</taxon>
        <taxon>Fungi</taxon>
        <taxon>Dikarya</taxon>
        <taxon>Ascomycota</taxon>
        <taxon>Pezizomycotina</taxon>
        <taxon>Dothideomycetes</taxon>
        <taxon>Pleosporomycetidae</taxon>
        <taxon>Pleosporales</taxon>
        <taxon>Pleosporineae</taxon>
        <taxon>Leptosphaeriaceae</taxon>
        <taxon>Plenodomus</taxon>
        <taxon>Plenodomus lingam/Leptosphaeria maculans species complex</taxon>
    </lineage>
</organism>
<reference evidence="2" key="1">
    <citation type="journal article" date="2011" name="Nat. Commun.">
        <title>Effector diversification within compartments of the Leptosphaeria maculans genome affected by Repeat-Induced Point mutations.</title>
        <authorList>
            <person name="Rouxel T."/>
            <person name="Grandaubert J."/>
            <person name="Hane J.K."/>
            <person name="Hoede C."/>
            <person name="van de Wouw A.P."/>
            <person name="Couloux A."/>
            <person name="Dominguez V."/>
            <person name="Anthouard V."/>
            <person name="Bally P."/>
            <person name="Bourras S."/>
            <person name="Cozijnsen A.J."/>
            <person name="Ciuffetti L.M."/>
            <person name="Degrave A."/>
            <person name="Dilmaghani A."/>
            <person name="Duret L."/>
            <person name="Fudal I."/>
            <person name="Goodwin S.B."/>
            <person name="Gout L."/>
            <person name="Glaser N."/>
            <person name="Linglin J."/>
            <person name="Kema G.H.J."/>
            <person name="Lapalu N."/>
            <person name="Lawrence C.B."/>
            <person name="May K."/>
            <person name="Meyer M."/>
            <person name="Ollivier B."/>
            <person name="Poulain J."/>
            <person name="Schoch C.L."/>
            <person name="Simon A."/>
            <person name="Spatafora J.W."/>
            <person name="Stachowiak A."/>
            <person name="Turgeon B.G."/>
            <person name="Tyler B.M."/>
            <person name="Vincent D."/>
            <person name="Weissenbach J."/>
            <person name="Amselem J."/>
            <person name="Quesneville H."/>
            <person name="Oliver R.P."/>
            <person name="Wincker P."/>
            <person name="Balesdent M.-H."/>
            <person name="Howlett B.J."/>
        </authorList>
    </citation>
    <scope>NUCLEOTIDE SEQUENCE [LARGE SCALE GENOMIC DNA]</scope>
    <source>
        <strain evidence="2">JN3 / isolate v23.1.3 / race Av1-4-5-6-7-8</strain>
    </source>
</reference>
<proteinExistence type="predicted"/>
<dbReference type="VEuPathDB" id="FungiDB:LEMA_P040620.1"/>
<sequence length="147" mass="16198">MAVDVRCASQYDGPCKEAVSSRHPLERLHAEAANGHKERQLIISLLAIALLRPSGLSHWNQRKVGEADDGFQLAKTLPQTNLHCCPSERLPVAAPEAPFALPSFTLGSSGGIFDLHLDFAFCVFLFQLPHLHLHTRLGIEFMSTTIM</sequence>
<evidence type="ECO:0000313" key="1">
    <source>
        <dbReference type="EMBL" id="CBX93161.1"/>
    </source>
</evidence>
<keyword evidence="2" id="KW-1185">Reference proteome</keyword>
<dbReference type="InParanoid" id="E4ZPD6"/>